<feature type="signal peptide" evidence="3">
    <location>
        <begin position="1"/>
        <end position="26"/>
    </location>
</feature>
<evidence type="ECO:0000313" key="7">
    <source>
        <dbReference type="Proteomes" id="UP000255091"/>
    </source>
</evidence>
<keyword evidence="2" id="KW-0472">Membrane</keyword>
<evidence type="ECO:0000256" key="1">
    <source>
        <dbReference type="SAM" id="MobiDB-lite"/>
    </source>
</evidence>
<evidence type="ECO:0000256" key="2">
    <source>
        <dbReference type="SAM" id="Phobius"/>
    </source>
</evidence>
<dbReference type="Proteomes" id="UP000238775">
    <property type="component" value="Unassembled WGS sequence"/>
</dbReference>
<organism evidence="5 7">
    <name type="scientific">Staphylococcus aureus</name>
    <dbReference type="NCBI Taxonomy" id="1280"/>
    <lineage>
        <taxon>Bacteria</taxon>
        <taxon>Bacillati</taxon>
        <taxon>Bacillota</taxon>
        <taxon>Bacilli</taxon>
        <taxon>Bacillales</taxon>
        <taxon>Staphylococcaceae</taxon>
        <taxon>Staphylococcus</taxon>
    </lineage>
</organism>
<dbReference type="AlphaFoldDB" id="A0A2S6D151"/>
<feature type="region of interest" description="Disordered" evidence="1">
    <location>
        <begin position="304"/>
        <end position="327"/>
    </location>
</feature>
<dbReference type="EMBL" id="PGWZ01000639">
    <property type="protein sequence ID" value="PPJ68921.1"/>
    <property type="molecule type" value="Genomic_DNA"/>
</dbReference>
<keyword evidence="2" id="KW-0812">Transmembrane</keyword>
<feature type="compositionally biased region" description="Pro residues" evidence="1">
    <location>
        <begin position="108"/>
        <end position="118"/>
    </location>
</feature>
<gene>
    <name evidence="4" type="ORF">CV021_16030</name>
    <name evidence="5" type="ORF">NCTC6133_02765</name>
</gene>
<evidence type="ECO:0000256" key="3">
    <source>
        <dbReference type="SAM" id="SignalP"/>
    </source>
</evidence>
<feature type="compositionally biased region" description="Basic and acidic residues" evidence="1">
    <location>
        <begin position="119"/>
        <end position="140"/>
    </location>
</feature>
<keyword evidence="2" id="KW-1133">Transmembrane helix</keyword>
<keyword evidence="3" id="KW-0732">Signal</keyword>
<feature type="compositionally biased region" description="Low complexity" evidence="1">
    <location>
        <begin position="185"/>
        <end position="206"/>
    </location>
</feature>
<feature type="compositionally biased region" description="Basic and acidic residues" evidence="1">
    <location>
        <begin position="305"/>
        <end position="327"/>
    </location>
</feature>
<dbReference type="NCBIfam" id="NF039170">
    <property type="entry name" value="SdrH_fam_CTERM"/>
    <property type="match status" value="1"/>
</dbReference>
<reference evidence="4 6" key="1">
    <citation type="submission" date="2017-11" db="EMBL/GenBank/DDBJ databases">
        <authorList>
            <person name="Founou R.C."/>
            <person name="Founou L."/>
            <person name="Allam M."/>
            <person name="Ismail A."/>
            <person name="Essack S.Y."/>
        </authorList>
    </citation>
    <scope>NUCLEOTIDE SEQUENCE [LARGE SCALE GENOMIC DNA]</scope>
    <source>
        <strain evidence="4 6">G703N2B1</strain>
    </source>
</reference>
<feature type="transmembrane region" description="Helical" evidence="2">
    <location>
        <begin position="349"/>
        <end position="368"/>
    </location>
</feature>
<evidence type="ECO:0000313" key="6">
    <source>
        <dbReference type="Proteomes" id="UP000238775"/>
    </source>
</evidence>
<evidence type="ECO:0000313" key="4">
    <source>
        <dbReference type="EMBL" id="PPJ68921.1"/>
    </source>
</evidence>
<dbReference type="EMBL" id="UHAP01000001">
    <property type="protein sequence ID" value="SUK57120.1"/>
    <property type="molecule type" value="Genomic_DNA"/>
</dbReference>
<proteinExistence type="predicted"/>
<feature type="compositionally biased region" description="Polar residues" evidence="1">
    <location>
        <begin position="168"/>
        <end position="184"/>
    </location>
</feature>
<reference evidence="5 7" key="2">
    <citation type="submission" date="2018-06" db="EMBL/GenBank/DDBJ databases">
        <authorList>
            <consortium name="Pathogen Informatics"/>
            <person name="Doyle S."/>
        </authorList>
    </citation>
    <scope>NUCLEOTIDE SEQUENCE [LARGE SCALE GENOMIC DNA]</scope>
    <source>
        <strain evidence="5 7">NCTC6133</strain>
    </source>
</reference>
<sequence length="382" mass="42524">MSYHWFKKMLLSTSILILSSSSLGLATHTVEAKDNLNGEKPTTNLNHNVTSPSVNSEINNNETGTPHESNQTGNEGTNSNSRDANPDSNNVKPDSNNQNPSSDSKPDPNNPNPGPNPKPDPDKPKPNPDPDPKPDPDKPKPNPNPKPDPNKPNPNPSPDPNQPGDSNHSGGSKNGGTWNPNASDGSNQGQWQPNGNQGNSQNPTGNDFVSQRFLALANGAYKYNPYILNQINQLGKEFGEVTDEDIYNIIRKQNFSGNAYLNGLQQQSNYFRFQYFNPLKSERYYRNLDEQVLALITGEIGSMPDLKKPEDKPDSKQRSFEPHEKDDFTVVKKQEDNKKSASTAYSKSWLAIVCSMMVVFSIMLFLFVKRNKKKNKNESQRR</sequence>
<dbReference type="Proteomes" id="UP000255091">
    <property type="component" value="Unassembled WGS sequence"/>
</dbReference>
<feature type="compositionally biased region" description="Low complexity" evidence="1">
    <location>
        <begin position="92"/>
        <end position="103"/>
    </location>
</feature>
<feature type="chain" id="PRO_5038300059" evidence="3">
    <location>
        <begin position="27"/>
        <end position="382"/>
    </location>
</feature>
<feature type="region of interest" description="Disordered" evidence="1">
    <location>
        <begin position="34"/>
        <end position="207"/>
    </location>
</feature>
<name>A0A2S6D151_STAAU</name>
<feature type="compositionally biased region" description="Polar residues" evidence="1">
    <location>
        <begin position="40"/>
        <end position="91"/>
    </location>
</feature>
<feature type="compositionally biased region" description="Pro residues" evidence="1">
    <location>
        <begin position="141"/>
        <end position="161"/>
    </location>
</feature>
<dbReference type="RefSeq" id="WP_000120321.1">
    <property type="nucleotide sequence ID" value="NZ_BAABSP010000018.1"/>
</dbReference>
<evidence type="ECO:0000313" key="5">
    <source>
        <dbReference type="EMBL" id="SUK57120.1"/>
    </source>
</evidence>
<protein>
    <submittedName>
        <fullName evidence="5">Membrane anchored protein</fullName>
    </submittedName>
</protein>
<accession>A0A2S6D151</accession>